<sequence length="273" mass="31599">MAKEVFVKGINVRYNSVNDNDYICLTDIAKAKNPEHSGQVINNWLRTHSAIEYLGLWEMLYNPNFKVIEYEYFKNKSGENAFVLTAQEWIEKTNAIGLISKSGRYGGTYAHRDIAFKFASWVSTEFELYLIKEFQRLKFEEQKALEWTAKRELAKVNYRIHTDAIKENIVPTLTEDQLKFVYADEADLLNVALFGKTAGQWREENPALKGNMRDYATIEQLLVIANLESLNAYLIEQNVPQADRLKQLNNMARSQLRVLQESNSKLIVDGRKD</sequence>
<dbReference type="PROSITE" id="PS51301">
    <property type="entry name" value="KILA_N"/>
    <property type="match status" value="1"/>
</dbReference>
<proteinExistence type="predicted"/>
<dbReference type="Pfam" id="PF04383">
    <property type="entry name" value="KilA-N"/>
    <property type="match status" value="1"/>
</dbReference>
<feature type="domain" description="KilA-N" evidence="1">
    <location>
        <begin position="3"/>
        <end position="137"/>
    </location>
</feature>
<reference evidence="2" key="1">
    <citation type="submission" date="2020-10" db="EMBL/GenBank/DDBJ databases">
        <authorList>
            <person name="Gilroy R."/>
        </authorList>
    </citation>
    <scope>NUCLEOTIDE SEQUENCE</scope>
    <source>
        <strain evidence="2">9366</strain>
    </source>
</reference>
<accession>A0A9D1SKG8</accession>
<comment type="caution">
    <text evidence="2">The sequence shown here is derived from an EMBL/GenBank/DDBJ whole genome shotgun (WGS) entry which is preliminary data.</text>
</comment>
<gene>
    <name evidence="2" type="ORF">IAB07_04085</name>
</gene>
<dbReference type="EMBL" id="DVNJ01000020">
    <property type="protein sequence ID" value="HIU62932.1"/>
    <property type="molecule type" value="Genomic_DNA"/>
</dbReference>
<name>A0A9D1SKG8_9FIRM</name>
<organism evidence="2 3">
    <name type="scientific">Candidatus Caccalectryoclostridium excrementigallinarum</name>
    <dbReference type="NCBI Taxonomy" id="2840710"/>
    <lineage>
        <taxon>Bacteria</taxon>
        <taxon>Bacillati</taxon>
        <taxon>Bacillota</taxon>
        <taxon>Clostridia</taxon>
        <taxon>Christensenellales</taxon>
        <taxon>Christensenellaceae</taxon>
        <taxon>Christensenellaceae incertae sedis</taxon>
        <taxon>Candidatus Caccalectryoclostridium</taxon>
    </lineage>
</organism>
<reference evidence="2" key="2">
    <citation type="journal article" date="2021" name="PeerJ">
        <title>Extensive microbial diversity within the chicken gut microbiome revealed by metagenomics and culture.</title>
        <authorList>
            <person name="Gilroy R."/>
            <person name="Ravi A."/>
            <person name="Getino M."/>
            <person name="Pursley I."/>
            <person name="Horton D.L."/>
            <person name="Alikhan N.F."/>
            <person name="Baker D."/>
            <person name="Gharbi K."/>
            <person name="Hall N."/>
            <person name="Watson M."/>
            <person name="Adriaenssens E.M."/>
            <person name="Foster-Nyarko E."/>
            <person name="Jarju S."/>
            <person name="Secka A."/>
            <person name="Antonio M."/>
            <person name="Oren A."/>
            <person name="Chaudhuri R.R."/>
            <person name="La Ragione R."/>
            <person name="Hildebrand F."/>
            <person name="Pallen M.J."/>
        </authorList>
    </citation>
    <scope>NUCLEOTIDE SEQUENCE</scope>
    <source>
        <strain evidence="2">9366</strain>
    </source>
</reference>
<dbReference type="AlphaFoldDB" id="A0A9D1SKG8"/>
<evidence type="ECO:0000313" key="3">
    <source>
        <dbReference type="Proteomes" id="UP000824145"/>
    </source>
</evidence>
<evidence type="ECO:0000313" key="2">
    <source>
        <dbReference type="EMBL" id="HIU62932.1"/>
    </source>
</evidence>
<dbReference type="InterPro" id="IPR017880">
    <property type="entry name" value="KilA_N"/>
</dbReference>
<dbReference type="SMART" id="SM01252">
    <property type="entry name" value="KilA-N"/>
    <property type="match status" value="1"/>
</dbReference>
<dbReference type="Proteomes" id="UP000824145">
    <property type="component" value="Unassembled WGS sequence"/>
</dbReference>
<dbReference type="InterPro" id="IPR018004">
    <property type="entry name" value="KilA/APSES_HTH"/>
</dbReference>
<protein>
    <submittedName>
        <fullName evidence="2">KilA-N domain-containing protein</fullName>
    </submittedName>
</protein>
<evidence type="ECO:0000259" key="1">
    <source>
        <dbReference type="PROSITE" id="PS51301"/>
    </source>
</evidence>